<feature type="disulfide bond" evidence="1">
    <location>
        <begin position="37"/>
        <end position="228"/>
    </location>
</feature>
<feature type="signal peptide" evidence="2">
    <location>
        <begin position="1"/>
        <end position="28"/>
    </location>
</feature>
<protein>
    <submittedName>
        <fullName evidence="3">Osmotin-like protein</fullName>
    </submittedName>
</protein>
<reference evidence="3" key="1">
    <citation type="submission" date="2011-08" db="EMBL/GenBank/DDBJ databases">
        <authorList>
            <person name="Yu G."/>
            <person name="Chen X."/>
            <person name="Liu J."/>
            <person name="Pan H."/>
        </authorList>
    </citation>
    <scope>NUCLEOTIDE SEQUENCE</scope>
</reference>
<dbReference type="AlphaFoldDB" id="H2DQ00"/>
<dbReference type="PROSITE" id="PS51367">
    <property type="entry name" value="THAUMATIN_2"/>
    <property type="match status" value="1"/>
</dbReference>
<organism evidence="3">
    <name type="scientific">Atriplex canescens</name>
    <name type="common">Fourwing saltbush</name>
    <name type="synonym">Calligonum canescens</name>
    <dbReference type="NCBI Taxonomy" id="35922"/>
    <lineage>
        <taxon>Eukaryota</taxon>
        <taxon>Viridiplantae</taxon>
        <taxon>Streptophyta</taxon>
        <taxon>Embryophyta</taxon>
        <taxon>Tracheophyta</taxon>
        <taxon>Spermatophyta</taxon>
        <taxon>Magnoliopsida</taxon>
        <taxon>eudicotyledons</taxon>
        <taxon>Gunneridae</taxon>
        <taxon>Pentapetalae</taxon>
        <taxon>Caryophyllales</taxon>
        <taxon>Chenopodiaceae</taxon>
        <taxon>Chenopodioideae</taxon>
        <taxon>Atripliceae</taxon>
        <taxon>Atriplex</taxon>
    </lineage>
</organism>
<sequence>MNSSLMKSLLISSLLLMIASLITTPTHATTFTVKNNCGYTVWGAATPGGAKELPANGGSWTFNIPAGTASCRVWGRTGCTSNGGNNLQCTTGGCGNALFDCGMNSGAPPLTIAEYTLTNTHDTIDISLVDGFNVPMSFGGCPNSPSCAANIIDSCPSDLKVNGGCLSACNKYNTDEYCCRGQYEQNCPPNRYSKIFKGLCPQAYSYAKDDQSSTFTCPSGTNYVVTFCP</sequence>
<feature type="disulfide bond" evidence="1">
    <location>
        <begin position="147"/>
        <end position="200"/>
    </location>
</feature>
<dbReference type="SUPFAM" id="SSF49870">
    <property type="entry name" value="Osmotin, thaumatin-like protein"/>
    <property type="match status" value="1"/>
</dbReference>
<dbReference type="EMBL" id="JN632587">
    <property type="protein sequence ID" value="AEY75256.1"/>
    <property type="molecule type" value="mRNA"/>
</dbReference>
<feature type="disulfide bond" evidence="1">
    <location>
        <begin position="155"/>
        <end position="165"/>
    </location>
</feature>
<dbReference type="InterPro" id="IPR037176">
    <property type="entry name" value="Osmotin/thaumatin-like_sf"/>
</dbReference>
<dbReference type="PIRSF" id="PIRSF002703">
    <property type="entry name" value="Thaumatin"/>
    <property type="match status" value="1"/>
</dbReference>
<name>H2DQ00_ATRCA</name>
<accession>H2DQ00</accession>
<evidence type="ECO:0000256" key="1">
    <source>
        <dbReference type="PIRSR" id="PIRSR002703-1"/>
    </source>
</evidence>
<dbReference type="Gene3D" id="2.60.110.10">
    <property type="entry name" value="Thaumatin"/>
    <property type="match status" value="1"/>
</dbReference>
<keyword evidence="1" id="KW-1015">Disulfide bond</keyword>
<evidence type="ECO:0000256" key="2">
    <source>
        <dbReference type="SAM" id="SignalP"/>
    </source>
</evidence>
<feature type="disulfide bond" evidence="1">
    <location>
        <begin position="169"/>
        <end position="178"/>
    </location>
</feature>
<feature type="disulfide bond" evidence="1">
    <location>
        <begin position="79"/>
        <end position="89"/>
    </location>
</feature>
<feature type="chain" id="PRO_5003561232" evidence="2">
    <location>
        <begin position="29"/>
        <end position="229"/>
    </location>
</feature>
<dbReference type="PANTHER" id="PTHR31048">
    <property type="entry name" value="OS03G0233200 PROTEIN"/>
    <property type="match status" value="1"/>
</dbReference>
<feature type="disulfide bond" evidence="1">
    <location>
        <begin position="179"/>
        <end position="187"/>
    </location>
</feature>
<dbReference type="SMART" id="SM00205">
    <property type="entry name" value="THN"/>
    <property type="match status" value="1"/>
</dbReference>
<proteinExistence type="evidence at transcript level"/>
<feature type="disulfide bond" evidence="1">
    <location>
        <begin position="94"/>
        <end position="101"/>
    </location>
</feature>
<evidence type="ECO:0000313" key="3">
    <source>
        <dbReference type="EMBL" id="AEY75256.1"/>
    </source>
</evidence>
<dbReference type="InterPro" id="IPR001938">
    <property type="entry name" value="Thaumatin"/>
</dbReference>
<dbReference type="Pfam" id="PF00314">
    <property type="entry name" value="Thaumatin"/>
    <property type="match status" value="1"/>
</dbReference>
<dbReference type="PRINTS" id="PR00347">
    <property type="entry name" value="THAUMATIN"/>
</dbReference>
<keyword evidence="2" id="KW-0732">Signal</keyword>